<reference evidence="1" key="1">
    <citation type="journal article" date="2014" name="Nat. Commun.">
        <title>The tobacco genome sequence and its comparison with those of tomato and potato.</title>
        <authorList>
            <person name="Sierro N."/>
            <person name="Battey J.N."/>
            <person name="Ouadi S."/>
            <person name="Bakaher N."/>
            <person name="Bovet L."/>
            <person name="Willig A."/>
            <person name="Goepfert S."/>
            <person name="Peitsch M.C."/>
            <person name="Ivanov N.V."/>
        </authorList>
    </citation>
    <scope>NUCLEOTIDE SEQUENCE [LARGE SCALE GENOMIC DNA]</scope>
</reference>
<accession>A0AC58S4F7</accession>
<gene>
    <name evidence="2" type="primary">LOC142165147</name>
</gene>
<protein>
    <submittedName>
        <fullName evidence="2">Uncharacterized protein LOC142165147</fullName>
    </submittedName>
</protein>
<name>A0AC58S4F7_TOBAC</name>
<proteinExistence type="predicted"/>
<keyword evidence="1" id="KW-1185">Reference proteome</keyword>
<evidence type="ECO:0000313" key="2">
    <source>
        <dbReference type="RefSeq" id="XP_075079867.1"/>
    </source>
</evidence>
<reference evidence="2" key="2">
    <citation type="submission" date="2025-08" db="UniProtKB">
        <authorList>
            <consortium name="RefSeq"/>
        </authorList>
    </citation>
    <scope>IDENTIFICATION</scope>
    <source>
        <tissue evidence="2">Leaf</tissue>
    </source>
</reference>
<dbReference type="Proteomes" id="UP000790787">
    <property type="component" value="Chromosome 10"/>
</dbReference>
<organism evidence="1 2">
    <name type="scientific">Nicotiana tabacum</name>
    <name type="common">Common tobacco</name>
    <dbReference type="NCBI Taxonomy" id="4097"/>
    <lineage>
        <taxon>Eukaryota</taxon>
        <taxon>Viridiplantae</taxon>
        <taxon>Streptophyta</taxon>
        <taxon>Embryophyta</taxon>
        <taxon>Tracheophyta</taxon>
        <taxon>Spermatophyta</taxon>
        <taxon>Magnoliopsida</taxon>
        <taxon>eudicotyledons</taxon>
        <taxon>Gunneridae</taxon>
        <taxon>Pentapetalae</taxon>
        <taxon>asterids</taxon>
        <taxon>lamiids</taxon>
        <taxon>Solanales</taxon>
        <taxon>Solanaceae</taxon>
        <taxon>Nicotianoideae</taxon>
        <taxon>Nicotianeae</taxon>
        <taxon>Nicotiana</taxon>
    </lineage>
</organism>
<sequence>MERYKRAKKETKLAVAATKAAAFGRLYEELGTKGGDKQLYRLAKMRERKAHDLDQVKCIKDEEGKVLMEEAQIRRRWQMYFHKLLNEEGDRDIVLGDLEHSEMRRDFGGIKLLSHTIKVWEKMVEVRVRTSVSIPENQFAFMSGRLTMEAIHIVRRLVERYREMKKDLHMVFIDLEKAYDKVPRELFSSRRSIGNSLSALPGIGVSDNAVKLSLDRGKRFTDI</sequence>
<evidence type="ECO:0000313" key="1">
    <source>
        <dbReference type="Proteomes" id="UP000790787"/>
    </source>
</evidence>
<dbReference type="RefSeq" id="XP_075079867.1">
    <property type="nucleotide sequence ID" value="XM_075223766.1"/>
</dbReference>